<feature type="domain" description="ABC transporter" evidence="11">
    <location>
        <begin position="680"/>
        <end position="927"/>
    </location>
</feature>
<evidence type="ECO:0000313" key="13">
    <source>
        <dbReference type="Proteomes" id="UP000179627"/>
    </source>
</evidence>
<dbReference type="CDD" id="cd06581">
    <property type="entry name" value="TM_PBP1_LivM_like"/>
    <property type="match status" value="1"/>
</dbReference>
<dbReference type="InterPro" id="IPR003593">
    <property type="entry name" value="AAA+_ATPase"/>
</dbReference>
<keyword evidence="3" id="KW-1003">Cell membrane</keyword>
<feature type="transmembrane region" description="Helical" evidence="10">
    <location>
        <begin position="12"/>
        <end position="29"/>
    </location>
</feature>
<accession>A0A1S1QW59</accession>
<feature type="transmembrane region" description="Helical" evidence="10">
    <location>
        <begin position="62"/>
        <end position="82"/>
    </location>
</feature>
<dbReference type="SUPFAM" id="SSF52540">
    <property type="entry name" value="P-loop containing nucleoside triphosphate hydrolases"/>
    <property type="match status" value="1"/>
</dbReference>
<evidence type="ECO:0000256" key="5">
    <source>
        <dbReference type="ARBA" id="ARBA00022741"/>
    </source>
</evidence>
<feature type="transmembrane region" description="Helical" evidence="10">
    <location>
        <begin position="608"/>
        <end position="627"/>
    </location>
</feature>
<dbReference type="InterPro" id="IPR027417">
    <property type="entry name" value="P-loop_NTPase"/>
</dbReference>
<feature type="transmembrane region" description="Helical" evidence="10">
    <location>
        <begin position="537"/>
        <end position="559"/>
    </location>
</feature>
<dbReference type="PROSITE" id="PS50893">
    <property type="entry name" value="ABC_TRANSPORTER_2"/>
    <property type="match status" value="1"/>
</dbReference>
<evidence type="ECO:0000256" key="3">
    <source>
        <dbReference type="ARBA" id="ARBA00022475"/>
    </source>
</evidence>
<feature type="region of interest" description="Disordered" evidence="9">
    <location>
        <begin position="933"/>
        <end position="957"/>
    </location>
</feature>
<evidence type="ECO:0000256" key="8">
    <source>
        <dbReference type="ARBA" id="ARBA00023136"/>
    </source>
</evidence>
<dbReference type="Pfam" id="PF12399">
    <property type="entry name" value="BCA_ABC_TP_C"/>
    <property type="match status" value="1"/>
</dbReference>
<dbReference type="CDD" id="cd06582">
    <property type="entry name" value="TM_PBP1_LivH_like"/>
    <property type="match status" value="1"/>
</dbReference>
<dbReference type="InterPro" id="IPR003439">
    <property type="entry name" value="ABC_transporter-like_ATP-bd"/>
</dbReference>
<reference evidence="13" key="1">
    <citation type="submission" date="2016-07" db="EMBL/GenBank/DDBJ databases">
        <title>Sequence Frankia sp. strain CcI1.17.</title>
        <authorList>
            <person name="Ghodhbane-Gtari F."/>
            <person name="Swanson E."/>
            <person name="Gueddou A."/>
            <person name="Morris K."/>
            <person name="Hezbri K."/>
            <person name="Ktari A."/>
            <person name="Nouioui I."/>
            <person name="Abebe-Akele F."/>
            <person name="Simpson S."/>
            <person name="Thomas K."/>
            <person name="Gtari M."/>
            <person name="Tisa L.S."/>
            <person name="Hurst S."/>
        </authorList>
    </citation>
    <scope>NUCLEOTIDE SEQUENCE [LARGE SCALE GENOMIC DNA]</scope>
    <source>
        <strain evidence="13">Cc1.17</strain>
    </source>
</reference>
<dbReference type="GO" id="GO:0005886">
    <property type="term" value="C:plasma membrane"/>
    <property type="evidence" value="ECO:0007669"/>
    <property type="project" value="UniProtKB-SubCell"/>
</dbReference>
<dbReference type="AlphaFoldDB" id="A0A1S1QW59"/>
<dbReference type="GO" id="GO:0015658">
    <property type="term" value="F:branched-chain amino acid transmembrane transporter activity"/>
    <property type="evidence" value="ECO:0007669"/>
    <property type="project" value="InterPro"/>
</dbReference>
<comment type="subcellular location">
    <subcellularLocation>
        <location evidence="1">Cell membrane</location>
        <topology evidence="1">Multi-pass membrane protein</topology>
    </subcellularLocation>
</comment>
<evidence type="ECO:0000256" key="1">
    <source>
        <dbReference type="ARBA" id="ARBA00004651"/>
    </source>
</evidence>
<feature type="transmembrane region" description="Helical" evidence="10">
    <location>
        <begin position="271"/>
        <end position="288"/>
    </location>
</feature>
<dbReference type="Proteomes" id="UP000179627">
    <property type="component" value="Unassembled WGS sequence"/>
</dbReference>
<evidence type="ECO:0000313" key="12">
    <source>
        <dbReference type="EMBL" id="OHV37947.1"/>
    </source>
</evidence>
<keyword evidence="6" id="KW-0067">ATP-binding</keyword>
<dbReference type="GO" id="GO:0005524">
    <property type="term" value="F:ATP binding"/>
    <property type="evidence" value="ECO:0007669"/>
    <property type="project" value="UniProtKB-KW"/>
</dbReference>
<keyword evidence="4 10" id="KW-0812">Transmembrane</keyword>
<protein>
    <submittedName>
        <fullName evidence="12">ABC transporter</fullName>
    </submittedName>
</protein>
<dbReference type="InterPro" id="IPR001851">
    <property type="entry name" value="ABC_transp_permease"/>
</dbReference>
<feature type="transmembrane region" description="Helical" evidence="10">
    <location>
        <begin position="436"/>
        <end position="455"/>
    </location>
</feature>
<proteinExistence type="predicted"/>
<evidence type="ECO:0000256" key="9">
    <source>
        <dbReference type="SAM" id="MobiDB-lite"/>
    </source>
</evidence>
<feature type="transmembrane region" description="Helical" evidence="10">
    <location>
        <begin position="246"/>
        <end position="265"/>
    </location>
</feature>
<comment type="caution">
    <text evidence="12">The sequence shown here is derived from an EMBL/GenBank/DDBJ whole genome shotgun (WGS) entry which is preliminary data.</text>
</comment>
<dbReference type="Gene3D" id="3.40.50.300">
    <property type="entry name" value="P-loop containing nucleotide triphosphate hydrolases"/>
    <property type="match status" value="1"/>
</dbReference>
<feature type="transmembrane region" description="Helical" evidence="10">
    <location>
        <begin position="191"/>
        <end position="211"/>
    </location>
</feature>
<dbReference type="Pfam" id="PF02653">
    <property type="entry name" value="BPD_transp_2"/>
    <property type="match status" value="2"/>
</dbReference>
<dbReference type="Pfam" id="PF00005">
    <property type="entry name" value="ABC_tran"/>
    <property type="match status" value="1"/>
</dbReference>
<dbReference type="InterPro" id="IPR032823">
    <property type="entry name" value="BCA_ABC_TP_C"/>
</dbReference>
<feature type="transmembrane region" description="Helical" evidence="10">
    <location>
        <begin position="409"/>
        <end position="429"/>
    </location>
</feature>
<feature type="transmembrane region" description="Helical" evidence="10">
    <location>
        <begin position="143"/>
        <end position="163"/>
    </location>
</feature>
<dbReference type="PANTHER" id="PTHR45772">
    <property type="entry name" value="CONSERVED COMPONENT OF ABC TRANSPORTER FOR NATURAL AMINO ACIDS-RELATED"/>
    <property type="match status" value="1"/>
</dbReference>
<feature type="transmembrane region" description="Helical" evidence="10">
    <location>
        <begin position="36"/>
        <end position="56"/>
    </location>
</feature>
<dbReference type="InterPro" id="IPR043428">
    <property type="entry name" value="LivM-like"/>
</dbReference>
<keyword evidence="7 10" id="KW-1133">Transmembrane helix</keyword>
<feature type="transmembrane region" description="Helical" evidence="10">
    <location>
        <begin position="217"/>
        <end position="239"/>
    </location>
</feature>
<dbReference type="SMART" id="SM00382">
    <property type="entry name" value="AAA"/>
    <property type="match status" value="1"/>
</dbReference>
<dbReference type="InterPro" id="IPR051120">
    <property type="entry name" value="ABC_AA/LPS_Transport"/>
</dbReference>
<sequence length="957" mass="100146">MQMPTTQLLFDGAVTGLVIGLLAIGIVLVHRSTRVINFAVANMGLVGSVLFALLVVRWNVPYWIALVIALAVGTAFGALVDLAVVRRLFRAPRVILLVATIGVAQLALTIVMGLPDLDDYSNESYPVPWNGAWSPADGLRITGAQLSVLVVVPLIAVLLGLFLSRTVLGRTVRAAASNPELARLQGISPKIVSTAMWALAGLIGTLCLILISAQNESLTQIATLGPTTLVRALAAAVIARMVSLRIALLAGVLLGLGQSFIQFNWLDQPGLTDLVILLLVLAAVFLVSRGRDTETSSFSFAPKAAPIPERLRDLWWVRHLERAPLLVLGVLATILPLVIAQPSRQLLYTVILSYAICAASVTVLTGWAGQLSLGQMAFAGLGALTAAALNRGLQVSAAGSTITLNALPFPVAILIASLATAALAALVGAGALRVRGLLLAVSTFAFGIAAEQYLYRRDLFQDPGAHTASFPRDAAFGVDVTSQRAYYYLVLIVLAVVLAVVARLRRSGVGRTTIAVRDNPTTAAAYTVGTTRVKLRAFALAGGIAGLGGGLLAGAVQNVPYADRYFLSTDSLLVVSIVVIGGLGSVYGPVLGSLWVIGLPSIFPDNEIVPLLTSSLGLLVLLLYFPGGLVQIGYSARDALLHLADRRLGPAPAAVPKATATKALTRTIPREPLPAGRPVLATSEVRVQFGGLTAVDGVSLHVAPGEIVGLIGTNGAGKSTLMHAVGGFVSATGTVELLGQDVTSAGPTARARAGLGRTFQTATLFPELTVRQTVQIALEARGRTGLLSTALHLPHTFARERVQRSAADDLIGFLGLGRYADAFIADLSTGTRRIVELAGLLALDARLLCLDEPTAGVAQRETEAFGPLIQEIRRELDAAMLVIEHDMPLIMGISDRVYCLETGRVIAEGTPGMVRNDPRVIASYLGTDERAISRSGNAPSVAEDTPAPVATGTAATT</sequence>
<keyword evidence="5" id="KW-0547">Nucleotide-binding</keyword>
<keyword evidence="13" id="KW-1185">Reference proteome</keyword>
<keyword evidence="8 10" id="KW-0472">Membrane</keyword>
<keyword evidence="2" id="KW-0813">Transport</keyword>
<name>A0A1S1QW59_9ACTN</name>
<dbReference type="CDD" id="cd03219">
    <property type="entry name" value="ABC_Mj1267_LivG_branched"/>
    <property type="match status" value="1"/>
</dbReference>
<evidence type="ECO:0000256" key="2">
    <source>
        <dbReference type="ARBA" id="ARBA00022448"/>
    </source>
</evidence>
<dbReference type="GO" id="GO:0016887">
    <property type="term" value="F:ATP hydrolysis activity"/>
    <property type="evidence" value="ECO:0007669"/>
    <property type="project" value="InterPro"/>
</dbReference>
<feature type="transmembrane region" description="Helical" evidence="10">
    <location>
        <begin position="485"/>
        <end position="504"/>
    </location>
</feature>
<feature type="transmembrane region" description="Helical" evidence="10">
    <location>
        <begin position="571"/>
        <end position="596"/>
    </location>
</feature>
<feature type="transmembrane region" description="Helical" evidence="10">
    <location>
        <begin position="346"/>
        <end position="364"/>
    </location>
</feature>
<evidence type="ECO:0000256" key="4">
    <source>
        <dbReference type="ARBA" id="ARBA00022692"/>
    </source>
</evidence>
<dbReference type="RefSeq" id="WP_071084208.1">
    <property type="nucleotide sequence ID" value="NZ_MBLM01000110.1"/>
</dbReference>
<dbReference type="OrthoDB" id="8724465at2"/>
<dbReference type="EMBL" id="MBLM01000110">
    <property type="protein sequence ID" value="OHV37947.1"/>
    <property type="molecule type" value="Genomic_DNA"/>
</dbReference>
<organism evidence="12 13">
    <name type="scientific">Parafrankia colletiae</name>
    <dbReference type="NCBI Taxonomy" id="573497"/>
    <lineage>
        <taxon>Bacteria</taxon>
        <taxon>Bacillati</taxon>
        <taxon>Actinomycetota</taxon>
        <taxon>Actinomycetes</taxon>
        <taxon>Frankiales</taxon>
        <taxon>Frankiaceae</taxon>
        <taxon>Parafrankia</taxon>
    </lineage>
</organism>
<feature type="compositionally biased region" description="Low complexity" evidence="9">
    <location>
        <begin position="945"/>
        <end position="957"/>
    </location>
</feature>
<evidence type="ECO:0000256" key="10">
    <source>
        <dbReference type="SAM" id="Phobius"/>
    </source>
</evidence>
<evidence type="ECO:0000256" key="6">
    <source>
        <dbReference type="ARBA" id="ARBA00022840"/>
    </source>
</evidence>
<feature type="transmembrane region" description="Helical" evidence="10">
    <location>
        <begin position="94"/>
        <end position="114"/>
    </location>
</feature>
<gene>
    <name evidence="12" type="ORF">CC117_15825</name>
</gene>
<evidence type="ECO:0000259" key="11">
    <source>
        <dbReference type="PROSITE" id="PS50893"/>
    </source>
</evidence>
<evidence type="ECO:0000256" key="7">
    <source>
        <dbReference type="ARBA" id="ARBA00022989"/>
    </source>
</evidence>